<feature type="region of interest" description="N-terminal hotdog fold" evidence="7">
    <location>
        <begin position="937"/>
        <end position="1057"/>
    </location>
</feature>
<dbReference type="Gene3D" id="3.40.50.720">
    <property type="entry name" value="NAD(P)-binding Rossmann-like Domain"/>
    <property type="match status" value="1"/>
</dbReference>
<dbReference type="InterPro" id="IPR049552">
    <property type="entry name" value="PKS_DH_N"/>
</dbReference>
<dbReference type="Gene3D" id="3.40.50.150">
    <property type="entry name" value="Vaccinia Virus protein VP39"/>
    <property type="match status" value="1"/>
</dbReference>
<dbReference type="SMART" id="SM00822">
    <property type="entry name" value="PKS_KR"/>
    <property type="match status" value="1"/>
</dbReference>
<dbReference type="PROSITE" id="PS52019">
    <property type="entry name" value="PKS_MFAS_DH"/>
    <property type="match status" value="1"/>
</dbReference>
<dbReference type="PANTHER" id="PTHR43775:SF37">
    <property type="entry name" value="SI:DKEY-61P9.11"/>
    <property type="match status" value="1"/>
</dbReference>
<evidence type="ECO:0000259" key="8">
    <source>
        <dbReference type="PROSITE" id="PS50075"/>
    </source>
</evidence>
<dbReference type="PROSITE" id="PS50075">
    <property type="entry name" value="CARRIER"/>
    <property type="match status" value="2"/>
</dbReference>
<dbReference type="InterPro" id="IPR049551">
    <property type="entry name" value="PKS_DH_C"/>
</dbReference>
<dbReference type="SUPFAM" id="SSF47336">
    <property type="entry name" value="ACP-like"/>
    <property type="match status" value="2"/>
</dbReference>
<reference evidence="12" key="1">
    <citation type="journal article" date="2019" name="Int. J. Syst. Evol. Microbiol.">
        <title>The Global Catalogue of Microorganisms (GCM) 10K type strain sequencing project: providing services to taxonomists for standard genome sequencing and annotation.</title>
        <authorList>
            <consortium name="The Broad Institute Genomics Platform"/>
            <consortium name="The Broad Institute Genome Sequencing Center for Infectious Disease"/>
            <person name="Wu L."/>
            <person name="Ma J."/>
        </authorList>
    </citation>
    <scope>NUCLEOTIDE SEQUENCE [LARGE SCALE GENOMIC DNA]</scope>
    <source>
        <strain evidence="12">CGMCC 1.13574</strain>
    </source>
</reference>
<dbReference type="Pfam" id="PF00109">
    <property type="entry name" value="ketoacyl-synt"/>
    <property type="match status" value="2"/>
</dbReference>
<feature type="domain" description="Ketosynthase family 3 (KS3)" evidence="9">
    <location>
        <begin position="2322"/>
        <end position="2747"/>
    </location>
</feature>
<keyword evidence="12" id="KW-1185">Reference proteome</keyword>
<dbReference type="InterPro" id="IPR020841">
    <property type="entry name" value="PKS_Beta-ketoAc_synthase_dom"/>
</dbReference>
<accession>A0ABW4ZTS4</accession>
<comment type="caution">
    <text evidence="11">The sequence shown here is derived from an EMBL/GenBank/DDBJ whole genome shotgun (WGS) entry which is preliminary data.</text>
</comment>
<evidence type="ECO:0000256" key="3">
    <source>
        <dbReference type="ARBA" id="ARBA00022450"/>
    </source>
</evidence>
<dbReference type="SMART" id="SM00825">
    <property type="entry name" value="PKS_KS"/>
    <property type="match status" value="2"/>
</dbReference>
<evidence type="ECO:0000313" key="12">
    <source>
        <dbReference type="Proteomes" id="UP001597343"/>
    </source>
</evidence>
<dbReference type="InterPro" id="IPR018201">
    <property type="entry name" value="Ketoacyl_synth_AS"/>
</dbReference>
<dbReference type="Pfam" id="PF21089">
    <property type="entry name" value="PKS_DH_N"/>
    <property type="match status" value="1"/>
</dbReference>
<organism evidence="11 12">
    <name type="scientific">Tumebacillus lipolyticus</name>
    <dbReference type="NCBI Taxonomy" id="1280370"/>
    <lineage>
        <taxon>Bacteria</taxon>
        <taxon>Bacillati</taxon>
        <taxon>Bacillota</taxon>
        <taxon>Bacilli</taxon>
        <taxon>Bacillales</taxon>
        <taxon>Alicyclobacillaceae</taxon>
        <taxon>Tumebacillus</taxon>
    </lineage>
</organism>
<dbReference type="Gene3D" id="3.40.47.10">
    <property type="match status" value="2"/>
</dbReference>
<dbReference type="SUPFAM" id="SSF51735">
    <property type="entry name" value="NAD(P)-binding Rossmann-fold domains"/>
    <property type="match status" value="2"/>
</dbReference>
<dbReference type="RefSeq" id="WP_386043979.1">
    <property type="nucleotide sequence ID" value="NZ_JBHUIO010000002.1"/>
</dbReference>
<feature type="active site" description="Proton acceptor; for dehydratase activity" evidence="7">
    <location>
        <position position="974"/>
    </location>
</feature>
<keyword evidence="4" id="KW-0597">Phosphoprotein</keyword>
<keyword evidence="6" id="KW-0511">Multifunctional enzyme</keyword>
<dbReference type="InterPro" id="IPR032821">
    <property type="entry name" value="PKS_assoc"/>
</dbReference>
<dbReference type="PANTHER" id="PTHR43775">
    <property type="entry name" value="FATTY ACID SYNTHASE"/>
    <property type="match status" value="1"/>
</dbReference>
<dbReference type="InterPro" id="IPR014031">
    <property type="entry name" value="Ketoacyl_synth_C"/>
</dbReference>
<protein>
    <submittedName>
        <fullName evidence="11">SDR family NAD(P)-dependent oxidoreductase</fullName>
    </submittedName>
</protein>
<dbReference type="Pfam" id="PF08242">
    <property type="entry name" value="Methyltransf_12"/>
    <property type="match status" value="1"/>
</dbReference>
<feature type="domain" description="PKS/mFAS DH" evidence="10">
    <location>
        <begin position="937"/>
        <end position="1213"/>
    </location>
</feature>
<dbReference type="InterPro" id="IPR050091">
    <property type="entry name" value="PKS_NRPS_Biosynth_Enz"/>
</dbReference>
<keyword evidence="5" id="KW-0808">Transferase</keyword>
<dbReference type="SMART" id="SM00823">
    <property type="entry name" value="PKS_PP"/>
    <property type="match status" value="2"/>
</dbReference>
<dbReference type="InterPro" id="IPR006162">
    <property type="entry name" value="Ppantetheine_attach_site"/>
</dbReference>
<dbReference type="InterPro" id="IPR020806">
    <property type="entry name" value="PKS_PP-bd"/>
</dbReference>
<evidence type="ECO:0000256" key="4">
    <source>
        <dbReference type="ARBA" id="ARBA00022553"/>
    </source>
</evidence>
<dbReference type="PROSITE" id="PS52004">
    <property type="entry name" value="KS3_2"/>
    <property type="match status" value="2"/>
</dbReference>
<dbReference type="PROSITE" id="PS00012">
    <property type="entry name" value="PHOSPHOPANTETHEINE"/>
    <property type="match status" value="2"/>
</dbReference>
<dbReference type="CDD" id="cd00833">
    <property type="entry name" value="PKS"/>
    <property type="match status" value="2"/>
</dbReference>
<dbReference type="EMBL" id="JBHUIO010000002">
    <property type="protein sequence ID" value="MFD2168924.1"/>
    <property type="molecule type" value="Genomic_DNA"/>
</dbReference>
<dbReference type="CDD" id="cd08953">
    <property type="entry name" value="KR_2_SDR_x"/>
    <property type="match status" value="1"/>
</dbReference>
<feature type="domain" description="Ketosynthase family 3 (KS3)" evidence="9">
    <location>
        <begin position="10"/>
        <end position="435"/>
    </location>
</feature>
<dbReference type="Gene3D" id="1.10.1240.100">
    <property type="match status" value="1"/>
</dbReference>
<evidence type="ECO:0000256" key="6">
    <source>
        <dbReference type="ARBA" id="ARBA00023268"/>
    </source>
</evidence>
<feature type="active site" description="Proton donor; for dehydratase activity" evidence="7">
    <location>
        <position position="1125"/>
    </location>
</feature>
<dbReference type="Pfam" id="PF14765">
    <property type="entry name" value="PS-DH"/>
    <property type="match status" value="1"/>
</dbReference>
<evidence type="ECO:0000259" key="10">
    <source>
        <dbReference type="PROSITE" id="PS52019"/>
    </source>
</evidence>
<sequence>MKKVATTHARTDIAVIGMSCRFPGADHHEQFWLNLKQGKNSIAEITPDRWSLEEYYSPKFEQANKSVSKWCGLVEGVERFDHQFFNISPREANNMDPQQRLLLEETWHCVEDAGVALRELQAGNTAVYMGVMAADYRQEASAPHLETDSYAALGGYECILANRISHFFDLKGPSMSINAACASSLVAIHEAKRSLLTGESDFAIAGGVNLNLHPWKYISFSKSRMLSPDGQCKTFDMDANGYVPGDGVGVLLLQRLDDALAAGHRIYGIIKGSAVNHVGRSQSITAPRVEAQQEVILHALQDAGVDPRTVGYVEAHGTGTSLGDPIEVESLTQAFRKFTQDRQFCKIGSVKTNIGHLEAAAGVAGVIKVLLMMRHRQIPQTLNIKTLNPMIDFERSPFAVANQLDEWQRNADEPLRAGVSSFGFGGANSHVLVEEYRPVQAESSADDQQQEPVLFLLSAKSKASLDRLVQAWQAFAQSERFAQMSLQDLSMTLLKGREALPFRIGKLVRDKGELVRFLQEVSLPDQRAEARPWQLCVGELTWHGSAQVQALTHAFPSFGKHLEHALATLLSAEGVNASRKSFRLKRWKEADRPLFSFVVNEALLRMILAAGAIPHSVAGCGAGVWNSLSVSGMIEPQRAMVKLLTYGSAGDQLDADLKRPQIPFVDLQTGRSIAAIRIDADYLQALLTGLLAQDLEESSTYYFEKAKLLLKNQFTFKRYMEDWNSVLQAFDLSIDRLFQREATLGEAKRVLLFVIASSLRKLNRKWNLSEQKVVEQPEFYELLDLLTDEVVTPEMIVELLLSEQPDFAALAEMMKSRQHRLQDGQEYRLLRQHGQQVQEIEDPAAWIEAMLKAQTAELDDEQAVVWGHFNHQQASDRPLGANLDGVQEFLLQLWLRGVPIRWDSLLDGREYRPHRLPSYPFDRRAFWLPRPTGTETERLADKRTSEQTLHPPLTEAAGGWTRSFSVDDAVVQDHLITGHHLLPGASLLETANELIAQTQAGAVELRDVLFQRPGLVEPAVTLSVDLEPTRQTFSIQQGAQTLCVGKYGRGHGGQSQSAEIASALRDVRWQDAQAVYELFEQRGYQYGPTLRVLHRLQLSTDTFWFDARVEGHGASGQKLSANLLDGIFQAAIAVQFHAEGMLEGRSLYVPYLIRSMTVFAPLDGRCFIRINKGDVRSIGTDFRAQMHVYSETGQPVLSIEEMIFKRVEHSFLQPNLPEESLNLWRPEWQEQPAFAECAPASGEGATLIFGDALGVGERLAAELGNAIFISPAEDGQAVLKQLSAEQISIRKIYYLRGMASEEELLRAERAEVPAPVLELFQLGKALAHIGQSAPQELIIVTRKLQAVLPQDRPEFPSAAALHGIGKVMARENRQLQVRLIDLDADDLQASIRMLAVESGSAPLHEVAYRGGRRYVRVLAQASGTTADRQVAIRPRGVYLIVGGLGGIGLEVARHLLENFQANIVLVGRRQHDQTVEQQLATLRALGGDVLYRSADVTDRSSMEAVIDQTKRQYGALHGVIHSALLLADGLMRNMTEASFRQAFVVKYRGAQILHQVTAGDALDFLVFFSSILALQGNAGQCNYVAGCSFMDSFAHYLRKSGQTHAVALNWGYWGEVGIVANERFRKLLAEQGFLALQTQEGIAGFQTAIERGSEQIVVAKIGADRLAQMTAGEASGGEQRSEAGHAAHAAIGRQIEREAATAFGDQNLLDGMPEIERFGIYLLVQALQRRGVLLRAGERDQREQLVQKIGLIDRYSRWFDAVLDLLSRHQFIRLEQGRTMVAVTDRVSELAESLTAEAMRAEQRRLLDTYPDKRAHVALIEQAMATVDSIWSGEMQATQILFPNSSLQLVEGFYHGNRFSDYYNDLVARFLLAIAEQHGGVTGRTDKLRILEIGAGTGGTSQAVLQKIAPLGEGIDYWYTDISPAFVKHGRNRFSQQYPFTQFTSLAINKMTPDKAEQLGAFDLIFATNVIHATPNLTTTLQQIRSLLKPGGRLVLNELCYVQDFLTLTFGLLDGWWLYEDMEVRLPHSPLLDPTNWSELLGKNGFADVTVFGQPDRSQAARQIVIVGRQASPVVASAVPSVAASVVRTADELIALAEEQIKARVAQVLEMSVEDLPEDQVFSEIGVDSIVAVELISELNQSLQISLSPTTLFDYHSVQKLAEHLAERYADELIRQSPPAADVATKGNLIAETVKPQRPAASRAELNASNRVRQIVSQKTAEVLLVSTDELDEACSFHELGVDSIVGVELVNALNEQLQLSLSPSVLYDHTSVLQLTEHICSQIELFQHFEEAVATKEEEVVPTVRPTDLFARPSSVRTADTRDIAIIGYSGRFAGARNTREFWSNLSRGVNSIGEIPADRWSIEKFYDPDPLRPGKSSSKWGGFLTDVDRFDPLFFNISPVEAELMDPQQRQFLMECWNTLEMAGYTEKMLNSRSCGVYVGVMNNDYQEMIMKSRHDLSPAHALVGNSNAILPARIAYLLNLKGPALAIDTACSSSLVAMHLACKTLQDEEAEMMLAGGVTLYLTESPYIRMSKLGMLSPEGKCKTFDNGADGFVPGEGVGAVLLKRLDKAIRDQDMIFGVIKGSATNQDGKTNGITAPSKESQKGLELSLYREFDIDPSTISYVEAHGTGTKLGDPIEIEALSESFRAYTDRKQFCAIGSVKTNIGHTSAAAGVAGVIKTILSLKHGKLAPSLHYRRANEYINFANSPFYVNTELRDWLPVGDVRRAAVSSFGFSGTNCHMVIEEAPRK</sequence>
<dbReference type="InterPro" id="IPR013968">
    <property type="entry name" value="PKS_KR"/>
</dbReference>
<dbReference type="PROSITE" id="PS00098">
    <property type="entry name" value="THIOLASE_1"/>
    <property type="match status" value="1"/>
</dbReference>
<feature type="region of interest" description="C-terminal hotdog fold" evidence="7">
    <location>
        <begin position="1067"/>
        <end position="1213"/>
    </location>
</feature>
<dbReference type="SMART" id="SM01294">
    <property type="entry name" value="PKS_PP_betabranch"/>
    <property type="match status" value="2"/>
</dbReference>
<dbReference type="InterPro" id="IPR016039">
    <property type="entry name" value="Thiolase-like"/>
</dbReference>
<dbReference type="SUPFAM" id="SSF53901">
    <property type="entry name" value="Thiolase-like"/>
    <property type="match status" value="2"/>
</dbReference>
<dbReference type="SUPFAM" id="SSF53335">
    <property type="entry name" value="S-adenosyl-L-methionine-dependent methyltransferases"/>
    <property type="match status" value="1"/>
</dbReference>
<feature type="domain" description="Carrier" evidence="8">
    <location>
        <begin position="2092"/>
        <end position="2169"/>
    </location>
</feature>
<dbReference type="Pfam" id="PF00550">
    <property type="entry name" value="PP-binding"/>
    <property type="match status" value="2"/>
</dbReference>
<dbReference type="SMART" id="SM00826">
    <property type="entry name" value="PKS_DH"/>
    <property type="match status" value="1"/>
</dbReference>
<dbReference type="InterPro" id="IPR049900">
    <property type="entry name" value="PKS_mFAS_DH"/>
</dbReference>
<dbReference type="Pfam" id="PF02801">
    <property type="entry name" value="Ketoacyl-synt_C"/>
    <property type="match status" value="2"/>
</dbReference>
<keyword evidence="3" id="KW-0596">Phosphopantetheine</keyword>
<dbReference type="Pfam" id="PF16197">
    <property type="entry name" value="KAsynt_C_assoc"/>
    <property type="match status" value="1"/>
</dbReference>
<dbReference type="PROSITE" id="PS00606">
    <property type="entry name" value="KS3_1"/>
    <property type="match status" value="2"/>
</dbReference>
<evidence type="ECO:0000256" key="1">
    <source>
        <dbReference type="ARBA" id="ARBA00003299"/>
    </source>
</evidence>
<dbReference type="Gene3D" id="3.30.70.3290">
    <property type="match status" value="1"/>
</dbReference>
<dbReference type="Proteomes" id="UP001597343">
    <property type="component" value="Unassembled WGS sequence"/>
</dbReference>
<feature type="domain" description="Carrier" evidence="8">
    <location>
        <begin position="2207"/>
        <end position="2284"/>
    </location>
</feature>
<dbReference type="InterPro" id="IPR020807">
    <property type="entry name" value="PKS_DH"/>
</dbReference>
<evidence type="ECO:0000256" key="5">
    <source>
        <dbReference type="ARBA" id="ARBA00022679"/>
    </source>
</evidence>
<dbReference type="Gene3D" id="1.10.1200.10">
    <property type="entry name" value="ACP-like"/>
    <property type="match status" value="2"/>
</dbReference>
<dbReference type="Gene3D" id="3.10.129.110">
    <property type="entry name" value="Polyketide synthase dehydratase"/>
    <property type="match status" value="1"/>
</dbReference>
<dbReference type="InterPro" id="IPR020615">
    <property type="entry name" value="Thiolase_acyl_enz_int_AS"/>
</dbReference>
<dbReference type="InterPro" id="IPR042104">
    <property type="entry name" value="PKS_dehydratase_sf"/>
</dbReference>
<gene>
    <name evidence="11" type="ORF">ACFSOY_02680</name>
</gene>
<comment type="pathway">
    <text evidence="2">Antibiotic biosynthesis; bacillaene biosynthesis.</text>
</comment>
<dbReference type="InterPro" id="IPR014030">
    <property type="entry name" value="Ketoacyl_synth_N"/>
</dbReference>
<dbReference type="InterPro" id="IPR013217">
    <property type="entry name" value="Methyltransf_12"/>
</dbReference>
<evidence type="ECO:0000256" key="2">
    <source>
        <dbReference type="ARBA" id="ARBA00004789"/>
    </source>
</evidence>
<evidence type="ECO:0000259" key="9">
    <source>
        <dbReference type="PROSITE" id="PS52004"/>
    </source>
</evidence>
<name>A0ABW4ZTS4_9BACL</name>
<proteinExistence type="predicted"/>
<dbReference type="InterPro" id="IPR029063">
    <property type="entry name" value="SAM-dependent_MTases_sf"/>
</dbReference>
<dbReference type="Pfam" id="PF08659">
    <property type="entry name" value="KR"/>
    <property type="match status" value="1"/>
</dbReference>
<dbReference type="CDD" id="cd02440">
    <property type="entry name" value="AdoMet_MTases"/>
    <property type="match status" value="1"/>
</dbReference>
<dbReference type="InterPro" id="IPR036291">
    <property type="entry name" value="NAD(P)-bd_dom_sf"/>
</dbReference>
<dbReference type="InterPro" id="IPR009081">
    <property type="entry name" value="PP-bd_ACP"/>
</dbReference>
<dbReference type="InterPro" id="IPR036736">
    <property type="entry name" value="ACP-like_sf"/>
</dbReference>
<evidence type="ECO:0000313" key="11">
    <source>
        <dbReference type="EMBL" id="MFD2168924.1"/>
    </source>
</evidence>
<evidence type="ECO:0000256" key="7">
    <source>
        <dbReference type="PROSITE-ProRule" id="PRU01363"/>
    </source>
</evidence>
<comment type="function">
    <text evidence="1">Involved in some intermediate steps for the synthesis of the antibiotic polyketide bacillaene which is involved in secondary metabolism.</text>
</comment>
<dbReference type="InterPro" id="IPR057326">
    <property type="entry name" value="KR_dom"/>
</dbReference>